<keyword evidence="6" id="KW-1185">Reference proteome</keyword>
<evidence type="ECO:0000313" key="5">
    <source>
        <dbReference type="EMBL" id="KUM95460.1"/>
    </source>
</evidence>
<dbReference type="GO" id="GO:0044281">
    <property type="term" value="P:small molecule metabolic process"/>
    <property type="evidence" value="ECO:0007669"/>
    <property type="project" value="UniProtKB-ARBA"/>
</dbReference>
<accession>A0A101NLM7</accession>
<dbReference type="InterPro" id="IPR051121">
    <property type="entry name" value="FAH"/>
</dbReference>
<dbReference type="Pfam" id="PF01557">
    <property type="entry name" value="FAA_hydrolase"/>
    <property type="match status" value="1"/>
</dbReference>
<dbReference type="GO" id="GO:0046872">
    <property type="term" value="F:metal ion binding"/>
    <property type="evidence" value="ECO:0007669"/>
    <property type="project" value="UniProtKB-KW"/>
</dbReference>
<dbReference type="EMBL" id="LMWN01000111">
    <property type="protein sequence ID" value="KUM95460.1"/>
    <property type="molecule type" value="Genomic_DNA"/>
</dbReference>
<evidence type="ECO:0000256" key="3">
    <source>
        <dbReference type="SAM" id="MobiDB-lite"/>
    </source>
</evidence>
<dbReference type="InterPro" id="IPR036663">
    <property type="entry name" value="Fumarylacetoacetase_C_sf"/>
</dbReference>
<feature type="domain" description="Fumarylacetoacetase-like C-terminal" evidence="4">
    <location>
        <begin position="91"/>
        <end position="322"/>
    </location>
</feature>
<name>A0A101NLM7_9ACTN</name>
<sequence length="333" mass="35848">MSGILAGPFALGTFSLDDGPRFPGLLAEEQVLDLRAETGLWQARETPSIRALLERWDTSLAMLTRMAAERTAGRFPLARLRVHPPVEPRQIFQAGANYRAHVIELTVAHRPSDDPRSEEQALADAAAETDRRAAEGAPYLFTGLPSALTGAYDDVVLPAWTAKPDWELELCAVIGRPAFRVTPQDALEHVAGYTIANDLTARDAIFRTDIDAVGSDWMRGKNAPGFTPLGPFLVPAGFVGDPAGLQLTLRLNGKIMQNAGTDGMLFDTARLISYASRTTRLLPGDLLLTGSPPGNGVSWGRLLAPGDEIEAEITGLGRQHTRFLSDAEGTTSP</sequence>
<reference evidence="5 6" key="1">
    <citation type="submission" date="2015-10" db="EMBL/GenBank/DDBJ databases">
        <title>Draft genome sequence of Streptomyces yokosukanensis DSM 40224, type strain for the species Streptomyces yokosukanensis.</title>
        <authorList>
            <person name="Ruckert C."/>
            <person name="Winkler A."/>
            <person name="Kalinowski J."/>
            <person name="Kampfer P."/>
            <person name="Glaeser S."/>
        </authorList>
    </citation>
    <scope>NUCLEOTIDE SEQUENCE [LARGE SCALE GENOMIC DNA]</scope>
    <source>
        <strain evidence="5 6">DSM 40224</strain>
    </source>
</reference>
<proteinExistence type="inferred from homology"/>
<keyword evidence="2" id="KW-0479">Metal-binding</keyword>
<dbReference type="AlphaFoldDB" id="A0A101NLM7"/>
<comment type="caution">
    <text evidence="5">The sequence shown here is derived from an EMBL/GenBank/DDBJ whole genome shotgun (WGS) entry which is preliminary data.</text>
</comment>
<protein>
    <submittedName>
        <fullName evidence="5">Hydrolase</fullName>
    </submittedName>
</protein>
<keyword evidence="5" id="KW-0378">Hydrolase</keyword>
<evidence type="ECO:0000256" key="2">
    <source>
        <dbReference type="ARBA" id="ARBA00022723"/>
    </source>
</evidence>
<dbReference type="PANTHER" id="PTHR42796">
    <property type="entry name" value="FUMARYLACETOACETATE HYDROLASE DOMAIN-CONTAINING PROTEIN 2A-RELATED"/>
    <property type="match status" value="1"/>
</dbReference>
<evidence type="ECO:0000259" key="4">
    <source>
        <dbReference type="Pfam" id="PF01557"/>
    </source>
</evidence>
<dbReference type="RefSeq" id="WP_067136877.1">
    <property type="nucleotide sequence ID" value="NZ_KQ948249.1"/>
</dbReference>
<evidence type="ECO:0000313" key="6">
    <source>
        <dbReference type="Proteomes" id="UP000053127"/>
    </source>
</evidence>
<feature type="compositionally biased region" description="Basic and acidic residues" evidence="3">
    <location>
        <begin position="110"/>
        <end position="119"/>
    </location>
</feature>
<dbReference type="PANTHER" id="PTHR42796:SF4">
    <property type="entry name" value="FUMARYLACETOACETATE HYDROLASE DOMAIN-CONTAINING PROTEIN 2A"/>
    <property type="match status" value="1"/>
</dbReference>
<dbReference type="SUPFAM" id="SSF56529">
    <property type="entry name" value="FAH"/>
    <property type="match status" value="1"/>
</dbReference>
<gene>
    <name evidence="5" type="ORF">AQI95_43165</name>
</gene>
<comment type="similarity">
    <text evidence="1">Belongs to the FAH family.</text>
</comment>
<dbReference type="InterPro" id="IPR011234">
    <property type="entry name" value="Fumarylacetoacetase-like_C"/>
</dbReference>
<dbReference type="Gene3D" id="3.90.850.10">
    <property type="entry name" value="Fumarylacetoacetase-like, C-terminal domain"/>
    <property type="match status" value="1"/>
</dbReference>
<feature type="region of interest" description="Disordered" evidence="3">
    <location>
        <begin position="109"/>
        <end position="128"/>
    </location>
</feature>
<evidence type="ECO:0000256" key="1">
    <source>
        <dbReference type="ARBA" id="ARBA00010211"/>
    </source>
</evidence>
<dbReference type="Proteomes" id="UP000053127">
    <property type="component" value="Unassembled WGS sequence"/>
</dbReference>
<dbReference type="GO" id="GO:0016787">
    <property type="term" value="F:hydrolase activity"/>
    <property type="evidence" value="ECO:0007669"/>
    <property type="project" value="UniProtKB-KW"/>
</dbReference>
<organism evidence="5 6">
    <name type="scientific">Streptomyces yokosukanensis</name>
    <dbReference type="NCBI Taxonomy" id="67386"/>
    <lineage>
        <taxon>Bacteria</taxon>
        <taxon>Bacillati</taxon>
        <taxon>Actinomycetota</taxon>
        <taxon>Actinomycetes</taxon>
        <taxon>Kitasatosporales</taxon>
        <taxon>Streptomycetaceae</taxon>
        <taxon>Streptomyces</taxon>
    </lineage>
</organism>
<dbReference type="OrthoDB" id="9805307at2"/>
<dbReference type="STRING" id="67386.AQI95_43165"/>